<comment type="cofactor">
    <cofactor evidence="1">
        <name>FAD</name>
        <dbReference type="ChEBI" id="CHEBI:57692"/>
    </cofactor>
</comment>
<evidence type="ECO:0000256" key="5">
    <source>
        <dbReference type="ARBA" id="ARBA00023002"/>
    </source>
</evidence>
<evidence type="ECO:0000313" key="7">
    <source>
        <dbReference type="EMBL" id="ETW78092.1"/>
    </source>
</evidence>
<evidence type="ECO:0000256" key="4">
    <source>
        <dbReference type="ARBA" id="ARBA00022827"/>
    </source>
</evidence>
<evidence type="ECO:0000313" key="8">
    <source>
        <dbReference type="Proteomes" id="UP000030671"/>
    </source>
</evidence>
<dbReference type="AlphaFoldDB" id="W4JX05"/>
<dbReference type="InterPro" id="IPR002938">
    <property type="entry name" value="FAD-bd"/>
</dbReference>
<dbReference type="EMBL" id="KI925462">
    <property type="protein sequence ID" value="ETW78092.1"/>
    <property type="molecule type" value="Genomic_DNA"/>
</dbReference>
<reference evidence="7 8" key="1">
    <citation type="journal article" date="2012" name="New Phytol.">
        <title>Insight into trade-off between wood decay and parasitism from the genome of a fungal forest pathogen.</title>
        <authorList>
            <person name="Olson A."/>
            <person name="Aerts A."/>
            <person name="Asiegbu F."/>
            <person name="Belbahri L."/>
            <person name="Bouzid O."/>
            <person name="Broberg A."/>
            <person name="Canback B."/>
            <person name="Coutinho P.M."/>
            <person name="Cullen D."/>
            <person name="Dalman K."/>
            <person name="Deflorio G."/>
            <person name="van Diepen L.T."/>
            <person name="Dunand C."/>
            <person name="Duplessis S."/>
            <person name="Durling M."/>
            <person name="Gonthier P."/>
            <person name="Grimwood J."/>
            <person name="Fossdal C.G."/>
            <person name="Hansson D."/>
            <person name="Henrissat B."/>
            <person name="Hietala A."/>
            <person name="Himmelstrand K."/>
            <person name="Hoffmeister D."/>
            <person name="Hogberg N."/>
            <person name="James T.Y."/>
            <person name="Karlsson M."/>
            <person name="Kohler A."/>
            <person name="Kues U."/>
            <person name="Lee Y.H."/>
            <person name="Lin Y.C."/>
            <person name="Lind M."/>
            <person name="Lindquist E."/>
            <person name="Lombard V."/>
            <person name="Lucas S."/>
            <person name="Lunden K."/>
            <person name="Morin E."/>
            <person name="Murat C."/>
            <person name="Park J."/>
            <person name="Raffaello T."/>
            <person name="Rouze P."/>
            <person name="Salamov A."/>
            <person name="Schmutz J."/>
            <person name="Solheim H."/>
            <person name="Stahlberg J."/>
            <person name="Velez H."/>
            <person name="de Vries R.P."/>
            <person name="Wiebenga A."/>
            <person name="Woodward S."/>
            <person name="Yakovlev I."/>
            <person name="Garbelotto M."/>
            <person name="Martin F."/>
            <person name="Grigoriev I.V."/>
            <person name="Stenlid J."/>
        </authorList>
    </citation>
    <scope>NUCLEOTIDE SEQUENCE [LARGE SCALE GENOMIC DNA]</scope>
    <source>
        <strain evidence="7 8">TC 32-1</strain>
    </source>
</reference>
<dbReference type="KEGG" id="hir:HETIRDRAFT_325575"/>
<dbReference type="OrthoDB" id="2690153at2759"/>
<evidence type="ECO:0000256" key="3">
    <source>
        <dbReference type="ARBA" id="ARBA00022630"/>
    </source>
</evidence>
<dbReference type="PANTHER" id="PTHR43004">
    <property type="entry name" value="TRK SYSTEM POTASSIUM UPTAKE PROTEIN"/>
    <property type="match status" value="1"/>
</dbReference>
<dbReference type="SUPFAM" id="SSF52833">
    <property type="entry name" value="Thioredoxin-like"/>
    <property type="match status" value="1"/>
</dbReference>
<dbReference type="InterPro" id="IPR050641">
    <property type="entry name" value="RIFMO-like"/>
</dbReference>
<dbReference type="SUPFAM" id="SSF51905">
    <property type="entry name" value="FAD/NAD(P)-binding domain"/>
    <property type="match status" value="1"/>
</dbReference>
<dbReference type="InParanoid" id="W4JX05"/>
<dbReference type="Gene3D" id="3.40.30.120">
    <property type="match status" value="1"/>
</dbReference>
<dbReference type="GO" id="GO:0071949">
    <property type="term" value="F:FAD binding"/>
    <property type="evidence" value="ECO:0007669"/>
    <property type="project" value="InterPro"/>
</dbReference>
<dbReference type="Gene3D" id="3.30.70.2450">
    <property type="match status" value="1"/>
</dbReference>
<dbReference type="Gene3D" id="3.50.50.60">
    <property type="entry name" value="FAD/NAD(P)-binding domain"/>
    <property type="match status" value="1"/>
</dbReference>
<dbReference type="Proteomes" id="UP000030671">
    <property type="component" value="Unassembled WGS sequence"/>
</dbReference>
<keyword evidence="8" id="KW-1185">Reference proteome</keyword>
<dbReference type="InterPro" id="IPR036249">
    <property type="entry name" value="Thioredoxin-like_sf"/>
</dbReference>
<dbReference type="GO" id="GO:0016709">
    <property type="term" value="F:oxidoreductase activity, acting on paired donors, with incorporation or reduction of molecular oxygen, NAD(P)H as one donor, and incorporation of one atom of oxygen"/>
    <property type="evidence" value="ECO:0007669"/>
    <property type="project" value="UniProtKB-ARBA"/>
</dbReference>
<sequence length="549" mass="60246">VGGGPAGLIAALTLRRNDIPIRIIDRRDAFPEAIRGTSIQPRTLEILESLGVLDDVMSISTPPYMMAVHGVGKEILQEIKWADEVDESPGIPYVGPINLHQSMFENVLRKNLEKLGTKVELGVELVGLEQSKDKVIAHIKSEEGDTAQAFQYIIGADGARGSMRRLLGLSFLGETKESDKMFVANVECTDIDRTHWHRWGEFGVKIFFMKPVPPAPTFHIQAMGVELPIPAPQDDEGIQAMFNDISKSTDIQLRNTSWVSEWGANIRMANKFSVGRVFLVGDSAHCHSPAGGQGTNTGVMDALNVSWKLALVQKHLASPSLLDTYEAERMPVVAEMLHLTNELHHLAFSRMPPSTLEAGRSEGRPGDPMWRPKQGLLLGVNYRWSPIVLEGREFEGEETLVEKSPYGVAGDMIRAGDRAPDATILKLKPVEEQTRLFKVIGGGNLHTILVFAGRQPRDLGAEVQDMIRYRQAGVASINLLAPSASTPQDIQDVGRYVDVGGVAYAGYEVSEDQTTYVVIRPDGMIGAYATSVAQVHRFFSLIMSEGVSM</sequence>
<organism evidence="7 8">
    <name type="scientific">Heterobasidion irregulare (strain TC 32-1)</name>
    <dbReference type="NCBI Taxonomy" id="747525"/>
    <lineage>
        <taxon>Eukaryota</taxon>
        <taxon>Fungi</taxon>
        <taxon>Dikarya</taxon>
        <taxon>Basidiomycota</taxon>
        <taxon>Agaricomycotina</taxon>
        <taxon>Agaricomycetes</taxon>
        <taxon>Russulales</taxon>
        <taxon>Bondarzewiaceae</taxon>
        <taxon>Heterobasidion</taxon>
        <taxon>Heterobasidion annosum species complex</taxon>
    </lineage>
</organism>
<dbReference type="eggNOG" id="KOG3855">
    <property type="taxonomic scope" value="Eukaryota"/>
</dbReference>
<proteinExistence type="inferred from homology"/>
<keyword evidence="3" id="KW-0285">Flavoprotein</keyword>
<dbReference type="PRINTS" id="PR00420">
    <property type="entry name" value="RNGMNOXGNASE"/>
</dbReference>
<dbReference type="HOGENOM" id="CLU_009665_20_3_1"/>
<dbReference type="RefSeq" id="XP_009550094.1">
    <property type="nucleotide sequence ID" value="XM_009551799.1"/>
</dbReference>
<dbReference type="PANTHER" id="PTHR43004:SF19">
    <property type="entry name" value="BINDING MONOOXYGENASE, PUTATIVE (JCVI)-RELATED"/>
    <property type="match status" value="1"/>
</dbReference>
<comment type="similarity">
    <text evidence="2">Belongs to the PheA/TfdB FAD monooxygenase family.</text>
</comment>
<dbReference type="GeneID" id="20671160"/>
<evidence type="ECO:0000259" key="6">
    <source>
        <dbReference type="Pfam" id="PF01494"/>
    </source>
</evidence>
<keyword evidence="5" id="KW-0560">Oxidoreductase</keyword>
<protein>
    <recommendedName>
        <fullName evidence="6">FAD-binding domain-containing protein</fullName>
    </recommendedName>
</protein>
<keyword evidence="4" id="KW-0274">FAD</keyword>
<dbReference type="Pfam" id="PF01494">
    <property type="entry name" value="FAD_binding_3"/>
    <property type="match status" value="1"/>
</dbReference>
<gene>
    <name evidence="7" type="ORF">HETIRDRAFT_325575</name>
</gene>
<evidence type="ECO:0000256" key="1">
    <source>
        <dbReference type="ARBA" id="ARBA00001974"/>
    </source>
</evidence>
<dbReference type="InterPro" id="IPR036188">
    <property type="entry name" value="FAD/NAD-bd_sf"/>
</dbReference>
<name>W4JX05_HETIT</name>
<evidence type="ECO:0000256" key="2">
    <source>
        <dbReference type="ARBA" id="ARBA00007801"/>
    </source>
</evidence>
<feature type="domain" description="FAD-binding" evidence="6">
    <location>
        <begin position="1"/>
        <end position="338"/>
    </location>
</feature>
<accession>W4JX05</accession>
<feature type="non-terminal residue" evidence="7">
    <location>
        <position position="1"/>
    </location>
</feature>